<evidence type="ECO:0000313" key="3">
    <source>
        <dbReference type="Proteomes" id="UP000434101"/>
    </source>
</evidence>
<dbReference type="SUPFAM" id="SSF103247">
    <property type="entry name" value="TT1751-like"/>
    <property type="match status" value="1"/>
</dbReference>
<evidence type="ECO:0000313" key="2">
    <source>
        <dbReference type="EMBL" id="MXV60664.1"/>
    </source>
</evidence>
<dbReference type="InterPro" id="IPR005180">
    <property type="entry name" value="DUF302"/>
</dbReference>
<dbReference type="PANTHER" id="PTHR38342">
    <property type="entry name" value="SLR5037 PROTEIN"/>
    <property type="match status" value="1"/>
</dbReference>
<dbReference type="InterPro" id="IPR016796">
    <property type="entry name" value="UCP021774"/>
</dbReference>
<keyword evidence="3" id="KW-1185">Reference proteome</keyword>
<dbReference type="RefSeq" id="WP_160061851.1">
    <property type="nucleotide sequence ID" value="NZ_WUYX01000004.1"/>
</dbReference>
<dbReference type="EMBL" id="WUYX01000004">
    <property type="protein sequence ID" value="MXV60664.1"/>
    <property type="molecule type" value="Genomic_DNA"/>
</dbReference>
<dbReference type="Gene3D" id="3.30.310.70">
    <property type="entry name" value="TT1751-like domain"/>
    <property type="match status" value="1"/>
</dbReference>
<dbReference type="OrthoDB" id="193855at2157"/>
<sequence>MSLPIDPAAIDPEDFGEKQAVLEMDHEEAIEHVREVCEDVGFGIPVEFSPSELLNEKVDADRDPYYVLGACNPEIANQALDETMRIGGLFPCNMIVWEEEPGRQRVYHVSIMKIARLLGTAPDNDEWAEIIDTTGDLTEETFERLESAETEVTD</sequence>
<dbReference type="CDD" id="cd14797">
    <property type="entry name" value="DUF302"/>
    <property type="match status" value="1"/>
</dbReference>
<organism evidence="2 3">
    <name type="scientific">Natronorubrum halalkaliphilum</name>
    <dbReference type="NCBI Taxonomy" id="2691917"/>
    <lineage>
        <taxon>Archaea</taxon>
        <taxon>Methanobacteriati</taxon>
        <taxon>Methanobacteriota</taxon>
        <taxon>Stenosarchaea group</taxon>
        <taxon>Halobacteria</taxon>
        <taxon>Halobacteriales</taxon>
        <taxon>Natrialbaceae</taxon>
        <taxon>Natronorubrum</taxon>
    </lineage>
</organism>
<evidence type="ECO:0000259" key="1">
    <source>
        <dbReference type="Pfam" id="PF03625"/>
    </source>
</evidence>
<reference evidence="2 3" key="1">
    <citation type="submission" date="2020-01" db="EMBL/GenBank/DDBJ databases">
        <title>Natronorubrum sp. JWXQ-INN 674 isolated from Inner Mongolia Autonomous Region of China.</title>
        <authorList>
            <person name="Xue Q."/>
        </authorList>
    </citation>
    <scope>NUCLEOTIDE SEQUENCE [LARGE SCALE GENOMIC DNA]</scope>
    <source>
        <strain evidence="2 3">JWXQ-INN-674</strain>
    </source>
</reference>
<dbReference type="PIRSF" id="PIRSF021774">
    <property type="entry name" value="UCP021774"/>
    <property type="match status" value="1"/>
</dbReference>
<dbReference type="PANTHER" id="PTHR38342:SF1">
    <property type="entry name" value="SLR5037 PROTEIN"/>
    <property type="match status" value="1"/>
</dbReference>
<dbReference type="AlphaFoldDB" id="A0A6B0VGP7"/>
<protein>
    <submittedName>
        <fullName evidence="2">DUF302 domain-containing protein</fullName>
    </submittedName>
</protein>
<dbReference type="InterPro" id="IPR035923">
    <property type="entry name" value="TT1751-like_sf"/>
</dbReference>
<feature type="domain" description="DUF302" evidence="1">
    <location>
        <begin position="51"/>
        <end position="109"/>
    </location>
</feature>
<comment type="caution">
    <text evidence="2">The sequence shown here is derived from an EMBL/GenBank/DDBJ whole genome shotgun (WGS) entry which is preliminary data.</text>
</comment>
<dbReference type="Pfam" id="PF03625">
    <property type="entry name" value="DUF302"/>
    <property type="match status" value="1"/>
</dbReference>
<name>A0A6B0VGP7_9EURY</name>
<accession>A0A6B0VGP7</accession>
<gene>
    <name evidence="2" type="ORF">GS429_00980</name>
</gene>
<proteinExistence type="predicted"/>
<dbReference type="Proteomes" id="UP000434101">
    <property type="component" value="Unassembled WGS sequence"/>
</dbReference>